<name>A0A0C3NY35_PHLG1</name>
<keyword evidence="2" id="KW-1185">Reference proteome</keyword>
<protein>
    <recommendedName>
        <fullName evidence="3">F-box domain-containing protein</fullName>
    </recommendedName>
</protein>
<evidence type="ECO:0000313" key="1">
    <source>
        <dbReference type="EMBL" id="KIP10309.1"/>
    </source>
</evidence>
<dbReference type="SUPFAM" id="SSF81383">
    <property type="entry name" value="F-box domain"/>
    <property type="match status" value="1"/>
</dbReference>
<dbReference type="Proteomes" id="UP000053257">
    <property type="component" value="Unassembled WGS sequence"/>
</dbReference>
<sequence length="749" mass="83322">MYLAIGALPVVCGGCCTKNQYIEGTLKVDAAPGDRAVAWWRGDCRIFRLDSPTVSAVDPFLVITRRMMLKAGPQNKLGSLLPSRDPRLMSAIGPSAVRGKPSSPHRTLSPSTLIADTPELTLKPDYKVFNSSLGNDEDDLLAAYDEELAMIERLSRILALASRRVRKARNSHVWIFELPLELLQTVFLMAGDGGADYKTMLSISWTCSHWRSASIYDPLLWGHIPLSCNSNIRTLFLERSQPATLTISSRGWHSLLRDEAICNRVSSLNLQFQLSSDFLGDRSSYNLPCLTDLEIELRGLYPGQEMACGILATSKFEFLPNLRSLTLNYGRFPWNSSIYANLTHLSVRFGSVARLRSYNENEEEEDIVDILRASPNLRSLELHLWSPLSSRWGQSPKPIERMGEAYRNKIRMPKLTSVILGVPLSYAVYILESIRVSINQITYAEITFYDRESDAMLEALFSDTCIRSSMFYNMHEMTICDGEPCLTGLRGVGRNDDGQEYTLRVVQSRLVARDCFHTILRDLRHVIPPTPSLRHVVLQIPEVESTIYKRNKTTFLQMTSFLRRCLPTISRLTLVGFHPTLFEVLAERAIRVSRDTPVSRLTSLEVDGRAKLAGVTPKLSELAGLAPLCRVLTECGAPLQQLALLGTLDAASKVEADEFIAEVGPFGVPAADWSGAQFRWVQDRARVTYEEVGGEWVAERWARRPEMPSPSFLGAVLSGAVEVDTGAGHATGGAVGDDGLLGTSCAWTR</sequence>
<evidence type="ECO:0000313" key="2">
    <source>
        <dbReference type="Proteomes" id="UP000053257"/>
    </source>
</evidence>
<accession>A0A0C3NY35</accession>
<organism evidence="1 2">
    <name type="scientific">Phlebiopsis gigantea (strain 11061_1 CR5-6)</name>
    <name type="common">White-rot fungus</name>
    <name type="synonym">Peniophora gigantea</name>
    <dbReference type="NCBI Taxonomy" id="745531"/>
    <lineage>
        <taxon>Eukaryota</taxon>
        <taxon>Fungi</taxon>
        <taxon>Dikarya</taxon>
        <taxon>Basidiomycota</taxon>
        <taxon>Agaricomycotina</taxon>
        <taxon>Agaricomycetes</taxon>
        <taxon>Polyporales</taxon>
        <taxon>Phanerochaetaceae</taxon>
        <taxon>Phlebiopsis</taxon>
    </lineage>
</organism>
<proteinExistence type="predicted"/>
<reference evidence="1 2" key="1">
    <citation type="journal article" date="2014" name="PLoS Genet.">
        <title>Analysis of the Phlebiopsis gigantea genome, transcriptome and secretome provides insight into its pioneer colonization strategies of wood.</title>
        <authorList>
            <person name="Hori C."/>
            <person name="Ishida T."/>
            <person name="Igarashi K."/>
            <person name="Samejima M."/>
            <person name="Suzuki H."/>
            <person name="Master E."/>
            <person name="Ferreira P."/>
            <person name="Ruiz-Duenas F.J."/>
            <person name="Held B."/>
            <person name="Canessa P."/>
            <person name="Larrondo L.F."/>
            <person name="Schmoll M."/>
            <person name="Druzhinina I.S."/>
            <person name="Kubicek C.P."/>
            <person name="Gaskell J.A."/>
            <person name="Kersten P."/>
            <person name="St John F."/>
            <person name="Glasner J."/>
            <person name="Sabat G."/>
            <person name="Splinter BonDurant S."/>
            <person name="Syed K."/>
            <person name="Yadav J."/>
            <person name="Mgbeahuruike A.C."/>
            <person name="Kovalchuk A."/>
            <person name="Asiegbu F.O."/>
            <person name="Lackner G."/>
            <person name="Hoffmeister D."/>
            <person name="Rencoret J."/>
            <person name="Gutierrez A."/>
            <person name="Sun H."/>
            <person name="Lindquist E."/>
            <person name="Barry K."/>
            <person name="Riley R."/>
            <person name="Grigoriev I.V."/>
            <person name="Henrissat B."/>
            <person name="Kues U."/>
            <person name="Berka R.M."/>
            <person name="Martinez A.T."/>
            <person name="Covert S.F."/>
            <person name="Blanchette R.A."/>
            <person name="Cullen D."/>
        </authorList>
    </citation>
    <scope>NUCLEOTIDE SEQUENCE [LARGE SCALE GENOMIC DNA]</scope>
    <source>
        <strain evidence="1 2">11061_1 CR5-6</strain>
    </source>
</reference>
<dbReference type="InterPro" id="IPR036047">
    <property type="entry name" value="F-box-like_dom_sf"/>
</dbReference>
<dbReference type="HOGENOM" id="CLU_371345_0_0_1"/>
<dbReference type="EMBL" id="KN840456">
    <property type="protein sequence ID" value="KIP10309.1"/>
    <property type="molecule type" value="Genomic_DNA"/>
</dbReference>
<dbReference type="AlphaFoldDB" id="A0A0C3NY35"/>
<gene>
    <name evidence="1" type="ORF">PHLGIDRAFT_11396</name>
</gene>
<evidence type="ECO:0008006" key="3">
    <source>
        <dbReference type="Google" id="ProtNLM"/>
    </source>
</evidence>
<dbReference type="OrthoDB" id="3217549at2759"/>